<gene>
    <name evidence="6" type="ORF">C8N24_3572</name>
</gene>
<dbReference type="InterPro" id="IPR015422">
    <property type="entry name" value="PyrdxlP-dep_Trfase_small"/>
</dbReference>
<comment type="cofactor">
    <cofactor evidence="4">
        <name>pyridoxal 5'-phosphate</name>
        <dbReference type="ChEBI" id="CHEBI:597326"/>
    </cofactor>
</comment>
<keyword evidence="7" id="KW-1185">Reference proteome</keyword>
<keyword evidence="3" id="KW-0663">Pyridoxal phosphate</keyword>
<dbReference type="EMBL" id="RBIL01000001">
    <property type="protein sequence ID" value="RKQ93701.1"/>
    <property type="molecule type" value="Genomic_DNA"/>
</dbReference>
<dbReference type="InterPro" id="IPR015421">
    <property type="entry name" value="PyrdxlP-dep_Trfase_major"/>
</dbReference>
<evidence type="ECO:0000256" key="4">
    <source>
        <dbReference type="RuleBase" id="RU000481"/>
    </source>
</evidence>
<keyword evidence="1 4" id="KW-0032">Aminotransferase</keyword>
<evidence type="ECO:0000256" key="2">
    <source>
        <dbReference type="ARBA" id="ARBA00022679"/>
    </source>
</evidence>
<name>A0A660LKE1_9ACTN</name>
<comment type="caution">
    <text evidence="6">The sequence shown here is derived from an EMBL/GenBank/DDBJ whole genome shotgun (WGS) entry which is preliminary data.</text>
</comment>
<dbReference type="InterPro" id="IPR004839">
    <property type="entry name" value="Aminotransferase_I/II_large"/>
</dbReference>
<comment type="similarity">
    <text evidence="4">Belongs to the class-I pyridoxal-phosphate-dependent aminotransferase family.</text>
</comment>
<dbReference type="PROSITE" id="PS00105">
    <property type="entry name" value="AA_TRANSFER_CLASS_1"/>
    <property type="match status" value="1"/>
</dbReference>
<dbReference type="Gene3D" id="3.40.640.10">
    <property type="entry name" value="Type I PLP-dependent aspartate aminotransferase-like (Major domain)"/>
    <property type="match status" value="1"/>
</dbReference>
<dbReference type="Pfam" id="PF00155">
    <property type="entry name" value="Aminotran_1_2"/>
    <property type="match status" value="1"/>
</dbReference>
<evidence type="ECO:0000256" key="1">
    <source>
        <dbReference type="ARBA" id="ARBA00022576"/>
    </source>
</evidence>
<dbReference type="InterPro" id="IPR015424">
    <property type="entry name" value="PyrdxlP-dep_Trfase"/>
</dbReference>
<dbReference type="Gene3D" id="3.90.1150.10">
    <property type="entry name" value="Aspartate Aminotransferase, domain 1"/>
    <property type="match status" value="1"/>
</dbReference>
<sequence>MRRLLRYYRQFDELSPDEVSAELRARRDEERAREVVAQPALDLSGAAWHGPPHPEIVNAATFALRRAVNDYADVAPLRDAIARSHDIDPARVVVGHGASELLRAALRAIAREEVALVWPGWQLLPALVEEAGARPVPVESAAPGRTTVLTRPADPTGAVAAIEPGDDWLIVDEALADFLPSAQIVDHPRVIQIRSFSKGHAMAGFRVGYAVVGTGVELPLAPLLGIDAASVAGALWAVEHGSASVARRRDQAARERARLEAALGDRVTAGVGPYVWLRASAEELAAARVYVAPGSAWGSSEHVRVTLRDAAATDRLLEALGAA</sequence>
<evidence type="ECO:0000313" key="7">
    <source>
        <dbReference type="Proteomes" id="UP000278962"/>
    </source>
</evidence>
<dbReference type="EC" id="2.6.1.-" evidence="4"/>
<feature type="domain" description="Aminotransferase class I/classII large" evidence="5">
    <location>
        <begin position="168"/>
        <end position="320"/>
    </location>
</feature>
<dbReference type="SUPFAM" id="SSF53383">
    <property type="entry name" value="PLP-dependent transferases"/>
    <property type="match status" value="1"/>
</dbReference>
<evidence type="ECO:0000313" key="6">
    <source>
        <dbReference type="EMBL" id="RKQ93701.1"/>
    </source>
</evidence>
<accession>A0A660LKE1</accession>
<protein>
    <recommendedName>
        <fullName evidence="4">Aminotransferase</fullName>
        <ecNumber evidence="4">2.6.1.-</ecNumber>
    </recommendedName>
</protein>
<dbReference type="InterPro" id="IPR004838">
    <property type="entry name" value="NHTrfase_class1_PyrdxlP-BS"/>
</dbReference>
<reference evidence="6 7" key="1">
    <citation type="submission" date="2018-10" db="EMBL/GenBank/DDBJ databases">
        <title>Genomic Encyclopedia of Archaeal and Bacterial Type Strains, Phase II (KMG-II): from individual species to whole genera.</title>
        <authorList>
            <person name="Goeker M."/>
        </authorList>
    </citation>
    <scope>NUCLEOTIDE SEQUENCE [LARGE SCALE GENOMIC DNA]</scope>
    <source>
        <strain evidence="6 7">DSM 14954</strain>
    </source>
</reference>
<dbReference type="OrthoDB" id="9809616at2"/>
<dbReference type="GO" id="GO:0008483">
    <property type="term" value="F:transaminase activity"/>
    <property type="evidence" value="ECO:0007669"/>
    <property type="project" value="UniProtKB-KW"/>
</dbReference>
<keyword evidence="2 4" id="KW-0808">Transferase</keyword>
<dbReference type="PANTHER" id="PTHR43643:SF3">
    <property type="entry name" value="HISTIDINOL-PHOSPHATE AMINOTRANSFERASE"/>
    <property type="match status" value="1"/>
</dbReference>
<dbReference type="PANTHER" id="PTHR43643">
    <property type="entry name" value="HISTIDINOL-PHOSPHATE AMINOTRANSFERASE 2"/>
    <property type="match status" value="1"/>
</dbReference>
<evidence type="ECO:0000259" key="5">
    <source>
        <dbReference type="Pfam" id="PF00155"/>
    </source>
</evidence>
<dbReference type="Proteomes" id="UP000278962">
    <property type="component" value="Unassembled WGS sequence"/>
</dbReference>
<organism evidence="6 7">
    <name type="scientific">Solirubrobacter pauli</name>
    <dbReference type="NCBI Taxonomy" id="166793"/>
    <lineage>
        <taxon>Bacteria</taxon>
        <taxon>Bacillati</taxon>
        <taxon>Actinomycetota</taxon>
        <taxon>Thermoleophilia</taxon>
        <taxon>Solirubrobacterales</taxon>
        <taxon>Solirubrobacteraceae</taxon>
        <taxon>Solirubrobacter</taxon>
    </lineage>
</organism>
<evidence type="ECO:0000256" key="3">
    <source>
        <dbReference type="ARBA" id="ARBA00022898"/>
    </source>
</evidence>
<dbReference type="InterPro" id="IPR050106">
    <property type="entry name" value="HistidinolP_aminotransfase"/>
</dbReference>
<proteinExistence type="inferred from homology"/>
<dbReference type="GO" id="GO:0030170">
    <property type="term" value="F:pyridoxal phosphate binding"/>
    <property type="evidence" value="ECO:0007669"/>
    <property type="project" value="InterPro"/>
</dbReference>
<dbReference type="CDD" id="cd00609">
    <property type="entry name" value="AAT_like"/>
    <property type="match status" value="1"/>
</dbReference>
<dbReference type="AlphaFoldDB" id="A0A660LKE1"/>
<dbReference type="RefSeq" id="WP_121252065.1">
    <property type="nucleotide sequence ID" value="NZ_RBIL01000001.1"/>
</dbReference>